<sequence>MLKLLVTADDFTGALDTGVQFSKEGAKVLVTTNKHVSFEEIKEQFDVIVIDTETRHLSPEKSYNILKSIFAKTKKIDITNIYKKIDSALRGNISSEIRALTDVFDKTIISMVPAYPEINRTVDEGILYIEDKMVSQSVFSKDPYEPVLESNISKILEKSQLKSNIRNPDQDPIEGCINIYNTKIEKELSIISDNLFFRDETSKIVIGCAGFAKNYEKKLFLEEVIEDLNLYSTNSLLVMSGSVNKVTKDQILFAEKKGNYRLSLTDKQLLNSNYWKTDIGKKEVELFLNILKKNSAIVMFDTFSNETIEKISNYKILNNLSEEEIRTKIGQSLGQLTKILLSNGIDRTILFTGGDTLYQVMTILKIDSLIPISEISQGVVHSQIIFEDKIVNVLTKSGGFGSKELLIDLNNIVEQKGVK</sequence>
<evidence type="ECO:0000256" key="4">
    <source>
        <dbReference type="ARBA" id="ARBA00022777"/>
    </source>
</evidence>
<protein>
    <submittedName>
        <fullName evidence="9">YgbK domain protein</fullName>
    </submittedName>
</protein>
<dbReference type="Pfam" id="PF17042">
    <property type="entry name" value="NBD_C"/>
    <property type="match status" value="1"/>
</dbReference>
<keyword evidence="3" id="KW-0547">Nucleotide-binding</keyword>
<proteinExistence type="inferred from homology"/>
<dbReference type="InterPro" id="IPR031475">
    <property type="entry name" value="NBD_C"/>
</dbReference>
<comment type="caution">
    <text evidence="9">The sequence shown here is derived from an EMBL/GenBank/DDBJ whole genome shotgun (WGS) entry which is preliminary data.</text>
</comment>
<keyword evidence="2" id="KW-0808">Transferase</keyword>
<feature type="domain" description="Four-carbon acid sugar kinase N-terminal" evidence="7">
    <location>
        <begin position="4"/>
        <end position="165"/>
    </location>
</feature>
<keyword evidence="5" id="KW-0067">ATP-binding</keyword>
<dbReference type="Proteomes" id="UP000005388">
    <property type="component" value="Unassembled WGS sequence"/>
</dbReference>
<evidence type="ECO:0000256" key="6">
    <source>
        <dbReference type="ARBA" id="ARBA00023277"/>
    </source>
</evidence>
<evidence type="ECO:0000259" key="7">
    <source>
        <dbReference type="Pfam" id="PF07005"/>
    </source>
</evidence>
<evidence type="ECO:0000313" key="9">
    <source>
        <dbReference type="EMBL" id="EHJ57771.1"/>
    </source>
</evidence>
<dbReference type="InterPro" id="IPR010737">
    <property type="entry name" value="4-carb_acid_sugar_kinase_N"/>
</dbReference>
<dbReference type="SUPFAM" id="SSF142764">
    <property type="entry name" value="YgbK-like"/>
    <property type="match status" value="1"/>
</dbReference>
<evidence type="ECO:0000259" key="8">
    <source>
        <dbReference type="Pfam" id="PF17042"/>
    </source>
</evidence>
<keyword evidence="6" id="KW-0119">Carbohydrate metabolism</keyword>
<keyword evidence="10" id="KW-1185">Reference proteome</keyword>
<comment type="similarity">
    <text evidence="1">Belongs to the four-carbon acid sugar kinase family.</text>
</comment>
<evidence type="ECO:0000313" key="10">
    <source>
        <dbReference type="Proteomes" id="UP000005388"/>
    </source>
</evidence>
<organism evidence="9 10">
    <name type="scientific">Streptococcus urinalis 2285-97</name>
    <dbReference type="NCBI Taxonomy" id="764291"/>
    <lineage>
        <taxon>Bacteria</taxon>
        <taxon>Bacillati</taxon>
        <taxon>Bacillota</taxon>
        <taxon>Bacilli</taxon>
        <taxon>Lactobacillales</taxon>
        <taxon>Streptococcaceae</taxon>
        <taxon>Streptococcus</taxon>
    </lineage>
</organism>
<evidence type="ECO:0000256" key="2">
    <source>
        <dbReference type="ARBA" id="ARBA00022679"/>
    </source>
</evidence>
<evidence type="ECO:0000256" key="3">
    <source>
        <dbReference type="ARBA" id="ARBA00022741"/>
    </source>
</evidence>
<evidence type="ECO:0000256" key="5">
    <source>
        <dbReference type="ARBA" id="ARBA00022840"/>
    </source>
</evidence>
<dbReference type="InterPro" id="IPR042213">
    <property type="entry name" value="NBD_C_sf"/>
</dbReference>
<reference evidence="9 10" key="1">
    <citation type="journal article" date="2014" name="Int. J. Syst. Evol. Microbiol.">
        <title>Phylogenomics and the dynamic genome evolution of the genus Streptococcus.</title>
        <authorList>
            <consortium name="The Broad Institute Genome Sequencing Platform"/>
            <person name="Richards V.P."/>
            <person name="Palmer S.R."/>
            <person name="Pavinski Bitar P.D."/>
            <person name="Qin X."/>
            <person name="Weinstock G.M."/>
            <person name="Highlander S.K."/>
            <person name="Town C.D."/>
            <person name="Burne R.A."/>
            <person name="Stanhope M.J."/>
        </authorList>
    </citation>
    <scope>NUCLEOTIDE SEQUENCE [LARGE SCALE GENOMIC DNA]</scope>
    <source>
        <strain evidence="9 10">2285-97</strain>
    </source>
</reference>
<accession>G5KHU2</accession>
<evidence type="ECO:0000256" key="1">
    <source>
        <dbReference type="ARBA" id="ARBA00005715"/>
    </source>
</evidence>
<dbReference type="GO" id="GO:0005524">
    <property type="term" value="F:ATP binding"/>
    <property type="evidence" value="ECO:0007669"/>
    <property type="project" value="UniProtKB-KW"/>
</dbReference>
<name>G5KHU2_9STRE</name>
<keyword evidence="4" id="KW-0418">Kinase</keyword>
<dbReference type="RefSeq" id="WP_006740465.1">
    <property type="nucleotide sequence ID" value="NZ_AEUZ02000001.1"/>
</dbReference>
<dbReference type="Pfam" id="PF07005">
    <property type="entry name" value="SBD_N"/>
    <property type="match status" value="1"/>
</dbReference>
<dbReference type="eggNOG" id="COG3395">
    <property type="taxonomic scope" value="Bacteria"/>
</dbReference>
<dbReference type="EMBL" id="AEUZ02000001">
    <property type="protein sequence ID" value="EHJ57771.1"/>
    <property type="molecule type" value="Genomic_DNA"/>
</dbReference>
<dbReference type="Gene3D" id="3.40.980.20">
    <property type="entry name" value="Four-carbon acid sugar kinase, nucleotide binding domain"/>
    <property type="match status" value="1"/>
</dbReference>
<dbReference type="AlphaFoldDB" id="G5KHU2"/>
<dbReference type="InterPro" id="IPR037051">
    <property type="entry name" value="4-carb_acid_sugar_kinase_N_sf"/>
</dbReference>
<feature type="domain" description="Four-carbon acid sugar kinase nucleotide binding" evidence="8">
    <location>
        <begin position="237"/>
        <end position="406"/>
    </location>
</feature>
<gene>
    <name evidence="9" type="ORF">STRUR_1527</name>
</gene>
<dbReference type="STRING" id="764291.STRUR_1527"/>
<dbReference type="GO" id="GO:0016301">
    <property type="term" value="F:kinase activity"/>
    <property type="evidence" value="ECO:0007669"/>
    <property type="project" value="UniProtKB-KW"/>
</dbReference>
<dbReference type="Gene3D" id="3.40.50.10840">
    <property type="entry name" value="Putative sugar-binding, N-terminal domain"/>
    <property type="match status" value="1"/>
</dbReference>